<dbReference type="CDD" id="cd21146">
    <property type="entry name" value="Nip7_N_euk"/>
    <property type="match status" value="1"/>
</dbReference>
<name>A0A9N9JN48_9GLOM</name>
<feature type="domain" description="60S ribosome subunit biogenesis protein NIP7 pre-PUA" evidence="1">
    <location>
        <begin position="1"/>
        <end position="47"/>
    </location>
</feature>
<evidence type="ECO:0000313" key="3">
    <source>
        <dbReference type="Proteomes" id="UP000789342"/>
    </source>
</evidence>
<keyword evidence="3" id="KW-1185">Reference proteome</keyword>
<accession>A0A9N9JN48</accession>
<feature type="non-terminal residue" evidence="2">
    <location>
        <position position="47"/>
    </location>
</feature>
<reference evidence="2" key="1">
    <citation type="submission" date="2021-06" db="EMBL/GenBank/DDBJ databases">
        <authorList>
            <person name="Kallberg Y."/>
            <person name="Tangrot J."/>
            <person name="Rosling A."/>
        </authorList>
    </citation>
    <scope>NUCLEOTIDE SEQUENCE</scope>
    <source>
        <strain evidence="2">CL551</strain>
    </source>
</reference>
<evidence type="ECO:0000259" key="1">
    <source>
        <dbReference type="Pfam" id="PF17833"/>
    </source>
</evidence>
<dbReference type="OrthoDB" id="27490at2759"/>
<gene>
    <name evidence="2" type="ORF">AMORRO_LOCUS17920</name>
</gene>
<dbReference type="InterPro" id="IPR040598">
    <property type="entry name" value="NIP7_N"/>
</dbReference>
<organism evidence="2 3">
    <name type="scientific">Acaulospora morrowiae</name>
    <dbReference type="NCBI Taxonomy" id="94023"/>
    <lineage>
        <taxon>Eukaryota</taxon>
        <taxon>Fungi</taxon>
        <taxon>Fungi incertae sedis</taxon>
        <taxon>Mucoromycota</taxon>
        <taxon>Glomeromycotina</taxon>
        <taxon>Glomeromycetes</taxon>
        <taxon>Diversisporales</taxon>
        <taxon>Acaulosporaceae</taxon>
        <taxon>Acaulospora</taxon>
    </lineage>
</organism>
<dbReference type="Pfam" id="PF17833">
    <property type="entry name" value="pre-PUA_NIP7"/>
    <property type="match status" value="1"/>
</dbReference>
<protein>
    <submittedName>
        <fullName evidence="2">15210_t:CDS:1</fullName>
    </submittedName>
</protein>
<dbReference type="SUPFAM" id="SSF88802">
    <property type="entry name" value="Pre-PUA domain"/>
    <property type="match status" value="1"/>
</dbReference>
<comment type="caution">
    <text evidence="2">The sequence shown here is derived from an EMBL/GenBank/DDBJ whole genome shotgun (WGS) entry which is preliminary data.</text>
</comment>
<dbReference type="EMBL" id="CAJVPV010058883">
    <property type="protein sequence ID" value="CAG8788313.1"/>
    <property type="molecule type" value="Genomic_DNA"/>
</dbReference>
<proteinExistence type="predicted"/>
<sequence>MRPLTEDETRVFFEKLTKYIGRNVVHLIDRTDETYYFRLHNDRVYYM</sequence>
<dbReference type="Gene3D" id="3.10.450.220">
    <property type="match status" value="1"/>
</dbReference>
<dbReference type="AlphaFoldDB" id="A0A9N9JN48"/>
<dbReference type="InterPro" id="IPR055359">
    <property type="entry name" value="Nip7_N_euk"/>
</dbReference>
<evidence type="ECO:0000313" key="2">
    <source>
        <dbReference type="EMBL" id="CAG8788313.1"/>
    </source>
</evidence>
<dbReference type="Proteomes" id="UP000789342">
    <property type="component" value="Unassembled WGS sequence"/>
</dbReference>